<reference evidence="1 2" key="2">
    <citation type="submission" date="2018-03" db="EMBL/GenBank/DDBJ databases">
        <authorList>
            <person name="Keele B.F."/>
        </authorList>
    </citation>
    <scope>NUCLEOTIDE SEQUENCE [LARGE SCALE GENOMIC DNA]</scope>
    <source>
        <strain evidence="1 2">D13</strain>
    </source>
</reference>
<evidence type="ECO:0000313" key="1">
    <source>
        <dbReference type="EMBL" id="AVP97596.1"/>
    </source>
</evidence>
<dbReference type="KEGG" id="xba:C7S18_10475"/>
<accession>A0A2P1PRW7</accession>
<gene>
    <name evidence="1" type="ORF">C7S18_10475</name>
</gene>
<proteinExistence type="predicted"/>
<protein>
    <submittedName>
        <fullName evidence="1">Uncharacterized protein</fullName>
    </submittedName>
</protein>
<name>A0A2P1PRW7_9GAMM</name>
<organism evidence="1 2">
    <name type="scientific">Ahniella affigens</name>
    <dbReference type="NCBI Taxonomy" id="2021234"/>
    <lineage>
        <taxon>Bacteria</taxon>
        <taxon>Pseudomonadati</taxon>
        <taxon>Pseudomonadota</taxon>
        <taxon>Gammaproteobacteria</taxon>
        <taxon>Lysobacterales</taxon>
        <taxon>Rhodanobacteraceae</taxon>
        <taxon>Ahniella</taxon>
    </lineage>
</organism>
<dbReference type="Proteomes" id="UP000241074">
    <property type="component" value="Chromosome"/>
</dbReference>
<evidence type="ECO:0000313" key="2">
    <source>
        <dbReference type="Proteomes" id="UP000241074"/>
    </source>
</evidence>
<dbReference type="RefSeq" id="WP_106891516.1">
    <property type="nucleotide sequence ID" value="NZ_CP027860.1"/>
</dbReference>
<dbReference type="EMBL" id="CP027860">
    <property type="protein sequence ID" value="AVP97596.1"/>
    <property type="molecule type" value="Genomic_DNA"/>
</dbReference>
<reference evidence="1 2" key="1">
    <citation type="submission" date="2018-03" db="EMBL/GenBank/DDBJ databases">
        <title>Ahniella affigens gen. nov., sp. nov., a gammaproteobacterium isolated from sandy soil near a stream.</title>
        <authorList>
            <person name="Ko Y."/>
            <person name="Kim J.-H."/>
        </authorList>
    </citation>
    <scope>NUCLEOTIDE SEQUENCE [LARGE SCALE GENOMIC DNA]</scope>
    <source>
        <strain evidence="1 2">D13</strain>
    </source>
</reference>
<keyword evidence="2" id="KW-1185">Reference proteome</keyword>
<sequence>MVSQEARHRASVTRFALRSLLLIAATDVAANQTYQPGDRVECNFVGSLAPQHEKYFEAGTVEPFQPGDQPDGSWYRVRADSNKVEYPCRVEHIREIRAAPAPAALPNQPAPTRVQPAARPAATGQVIGRNATAATPALDFLNCPVQQDAVENGDEPDRDVVALVIRCAKGEKAVPAGQEGAVKVDVLNVQIGRSRDWSYAQDRGNASEGTIVYPVKATYNVRTLYRAATEVEEGWVRILNFYVNAFGEWQIGSEENVRTAATKRIDN</sequence>
<dbReference type="AlphaFoldDB" id="A0A2P1PRW7"/>